<evidence type="ECO:0000256" key="3">
    <source>
        <dbReference type="ARBA" id="ARBA00022741"/>
    </source>
</evidence>
<dbReference type="RefSeq" id="WP_213349483.1">
    <property type="nucleotide sequence ID" value="NZ_JAEDAM010000050.1"/>
</dbReference>
<dbReference type="PRINTS" id="PR01042">
    <property type="entry name" value="TRNASYNTHASP"/>
</dbReference>
<dbReference type="InterPro" id="IPR004365">
    <property type="entry name" value="NA-bd_OB_tRNA"/>
</dbReference>
<dbReference type="Pfam" id="PF02938">
    <property type="entry name" value="GAD"/>
    <property type="match status" value="1"/>
</dbReference>
<evidence type="ECO:0000259" key="8">
    <source>
        <dbReference type="PROSITE" id="PS50862"/>
    </source>
</evidence>
<feature type="binding site" evidence="7">
    <location>
        <position position="231"/>
    </location>
    <ligand>
        <name>ATP</name>
        <dbReference type="ChEBI" id="CHEBI:30616"/>
    </ligand>
</feature>
<feature type="binding site" evidence="7">
    <location>
        <position position="176"/>
    </location>
    <ligand>
        <name>L-aspartate</name>
        <dbReference type="ChEBI" id="CHEBI:29991"/>
    </ligand>
</feature>
<evidence type="ECO:0000256" key="6">
    <source>
        <dbReference type="ARBA" id="ARBA00023146"/>
    </source>
</evidence>
<dbReference type="SUPFAM" id="SSF55681">
    <property type="entry name" value="Class II aaRS and biotin synthetases"/>
    <property type="match status" value="1"/>
</dbReference>
<feature type="binding site" evidence="7">
    <location>
        <position position="509"/>
    </location>
    <ligand>
        <name>L-aspartate</name>
        <dbReference type="ChEBI" id="CHEBI:29991"/>
    </ligand>
</feature>
<evidence type="ECO:0000256" key="4">
    <source>
        <dbReference type="ARBA" id="ARBA00022840"/>
    </source>
</evidence>
<sequence length="608" mass="69866">MFRTHKSGEIDEGFVGQKITLAGWVNSARDHGGVIFIDIRDRFGITQVKADPDTVSNEVLQVAHSLKDEFVIQVIGLVSKRPDGTYNPNITTGKIELIPDEIKILSKSDVLPFQVSEQSNVGEEIRMKYRYLDLRRENMKDNIITRHNMTKKIFDYLVDNDFLYIETPSLIKNTPEGAREYIVPSRNNPGEAYVLPQSPQQLKQMLMLSGFDRYFQIARCFRDEDLRGDRQPEFTQIDIELSFAEQNDIIDIISNLFGELTKELFDNKLINDEIPIISWEDVMNRYGIDKPELRTKEMQIIDISDIASKSDLKVFGDVVNKGGVIKSMVVDSIFTRSQIDKYTSLLQEKGAKGLAYIIWDEEGPKSPILKFFSDDLQKELFEKLGLSKGKTAFFQATDWLLANEYLGYLRTILIRDLELTKGKENELNFAWIVDFPMFEIDEETGKFASMHHPFTKPKEEFVPFLKEIGQKLKLGNKLTEEEKKQVLNVKADAYDLTLNGYEIAGGSVRIYDQELQETIFYILGMNETEIEERFGHMTQAFKYGVPPHAGIAIGFDRVVMIYQNMPNIREVIPFPKTQKGEDLLLNSPSQIDDKLLKELGLQVKRKNK</sequence>
<dbReference type="InterPro" id="IPR004524">
    <property type="entry name" value="Asp-tRNA-ligase_1"/>
</dbReference>
<evidence type="ECO:0000313" key="9">
    <source>
        <dbReference type="EMBL" id="MBS8122178.1"/>
    </source>
</evidence>
<comment type="function">
    <text evidence="7">Aspartyl-tRNA synthetase with relaxed tRNA specificity since it is able to aspartylate not only its cognate tRNA(Asp) but also tRNA(Asn). Reaction proceeds in two steps: L-aspartate is first activated by ATP to form Asp-AMP and then transferred to the acceptor end of tRNA(Asp/Asn).</text>
</comment>
<comment type="catalytic activity">
    <reaction evidence="7">
        <text>tRNA(Asx) + L-aspartate + ATP = L-aspartyl-tRNA(Asx) + AMP + diphosphate</text>
        <dbReference type="Rhea" id="RHEA:18349"/>
        <dbReference type="Rhea" id="RHEA-COMP:9710"/>
        <dbReference type="Rhea" id="RHEA-COMP:9711"/>
        <dbReference type="ChEBI" id="CHEBI:29991"/>
        <dbReference type="ChEBI" id="CHEBI:30616"/>
        <dbReference type="ChEBI" id="CHEBI:33019"/>
        <dbReference type="ChEBI" id="CHEBI:78442"/>
        <dbReference type="ChEBI" id="CHEBI:78516"/>
        <dbReference type="ChEBI" id="CHEBI:456215"/>
        <dbReference type="EC" id="6.1.1.23"/>
    </reaction>
</comment>
<reference evidence="9 10" key="1">
    <citation type="journal article" date="2021" name="Nat. Commun.">
        <title>Reductive evolution and unique predatory mode in the CPR bacterium Vampirococcus lugosii.</title>
        <authorList>
            <person name="Moreira D."/>
            <person name="Zivanovic Y."/>
            <person name="Lopez-Archilla A.I."/>
            <person name="Iniesto M."/>
            <person name="Lopez-Garcia P."/>
        </authorList>
    </citation>
    <scope>NUCLEOTIDE SEQUENCE [LARGE SCALE GENOMIC DNA]</scope>
    <source>
        <strain evidence="9">Chiprana</strain>
    </source>
</reference>
<comment type="caution">
    <text evidence="9">The sequence shown here is derived from an EMBL/GenBank/DDBJ whole genome shotgun (WGS) entry which is preliminary data.</text>
</comment>
<accession>A0ABS5QM14</accession>
<dbReference type="SUPFAM" id="SSF50249">
    <property type="entry name" value="Nucleic acid-binding proteins"/>
    <property type="match status" value="1"/>
</dbReference>
<proteinExistence type="inferred from homology"/>
<dbReference type="EMBL" id="JAEDAM010000050">
    <property type="protein sequence ID" value="MBS8122178.1"/>
    <property type="molecule type" value="Genomic_DNA"/>
</dbReference>
<keyword evidence="7" id="KW-0963">Cytoplasm</keyword>
<dbReference type="HAMAP" id="MF_00044">
    <property type="entry name" value="Asp_tRNA_synth_type1"/>
    <property type="match status" value="1"/>
</dbReference>
<protein>
    <recommendedName>
        <fullName evidence="7">Aspartate--tRNA(Asp/Asn) ligase</fullName>
        <ecNumber evidence="7">6.1.1.23</ecNumber>
    </recommendedName>
    <alternativeName>
        <fullName evidence="7">Aspartyl-tRNA synthetase</fullName>
        <shortName evidence="7">AspRS</shortName>
    </alternativeName>
    <alternativeName>
        <fullName evidence="7">Non-discriminating aspartyl-tRNA synthetase</fullName>
        <shortName evidence="7">ND-AspRS</shortName>
    </alternativeName>
</protein>
<feature type="binding site" evidence="7">
    <location>
        <position position="502"/>
    </location>
    <ligand>
        <name>ATP</name>
        <dbReference type="ChEBI" id="CHEBI:30616"/>
    </ligand>
</feature>
<dbReference type="InterPro" id="IPR029351">
    <property type="entry name" value="GAD_dom"/>
</dbReference>
<comment type="subunit">
    <text evidence="7">Homodimer.</text>
</comment>
<comment type="subcellular location">
    <subcellularLocation>
        <location evidence="7">Cytoplasm</location>
    </subcellularLocation>
</comment>
<evidence type="ECO:0000256" key="5">
    <source>
        <dbReference type="ARBA" id="ARBA00022917"/>
    </source>
</evidence>
<organism evidence="9 10">
    <name type="scientific">Candidatus Vampirococcus lugosii</name>
    <dbReference type="NCBI Taxonomy" id="2789015"/>
    <lineage>
        <taxon>Bacteria</taxon>
        <taxon>Candidatus Absconditibacteriota</taxon>
        <taxon>Vampirococcus</taxon>
    </lineage>
</organism>
<keyword evidence="6 7" id="KW-0030">Aminoacyl-tRNA synthetase</keyword>
<feature type="site" description="Important for tRNA non-discrimination" evidence="7">
    <location>
        <position position="31"/>
    </location>
</feature>
<feature type="site" description="Important for tRNA non-discrimination" evidence="7">
    <location>
        <position position="84"/>
    </location>
</feature>
<dbReference type="InterPro" id="IPR045864">
    <property type="entry name" value="aa-tRNA-synth_II/BPL/LPL"/>
</dbReference>
<dbReference type="PANTHER" id="PTHR22594">
    <property type="entry name" value="ASPARTYL/LYSYL-TRNA SYNTHETASE"/>
    <property type="match status" value="1"/>
</dbReference>
<feature type="binding site" evidence="7">
    <location>
        <begin position="554"/>
        <end position="557"/>
    </location>
    <ligand>
        <name>ATP</name>
        <dbReference type="ChEBI" id="CHEBI:30616"/>
    </ligand>
</feature>
<comment type="similarity">
    <text evidence="1 7">Belongs to the class-II aminoacyl-tRNA synthetase family. Type 1 subfamily.</text>
</comment>
<evidence type="ECO:0000256" key="7">
    <source>
        <dbReference type="HAMAP-Rule" id="MF_00044"/>
    </source>
</evidence>
<evidence type="ECO:0000256" key="1">
    <source>
        <dbReference type="ARBA" id="ARBA00006303"/>
    </source>
</evidence>
<gene>
    <name evidence="7" type="primary">aspS</name>
    <name evidence="9" type="ORF">VAMP_152n14</name>
</gene>
<dbReference type="InterPro" id="IPR002312">
    <property type="entry name" value="Asp/Asn-tRNA-synth_IIb"/>
</dbReference>
<dbReference type="Pfam" id="PF01336">
    <property type="entry name" value="tRNA_anti-codon"/>
    <property type="match status" value="1"/>
</dbReference>
<dbReference type="GO" id="GO:0004815">
    <property type="term" value="F:aspartate-tRNA ligase activity"/>
    <property type="evidence" value="ECO:0007669"/>
    <property type="project" value="UniProtKB-EC"/>
</dbReference>
<dbReference type="SUPFAM" id="SSF55261">
    <property type="entry name" value="GAD domain-like"/>
    <property type="match status" value="1"/>
</dbReference>
<feature type="domain" description="Aminoacyl-transfer RNA synthetases class-II family profile" evidence="8">
    <location>
        <begin position="146"/>
        <end position="573"/>
    </location>
</feature>
<dbReference type="InterPro" id="IPR004364">
    <property type="entry name" value="Aa-tRNA-synt_II"/>
</dbReference>
<keyword evidence="2 7" id="KW-0436">Ligase</keyword>
<feature type="binding site" evidence="7">
    <location>
        <position position="222"/>
    </location>
    <ligand>
        <name>L-aspartate</name>
        <dbReference type="ChEBI" id="CHEBI:29991"/>
    </ligand>
</feature>
<dbReference type="CDD" id="cd04317">
    <property type="entry name" value="EcAspRS_like_N"/>
    <property type="match status" value="1"/>
</dbReference>
<dbReference type="InterPro" id="IPR004115">
    <property type="entry name" value="GAD-like_sf"/>
</dbReference>
<dbReference type="PANTHER" id="PTHR22594:SF5">
    <property type="entry name" value="ASPARTATE--TRNA LIGASE, MITOCHONDRIAL"/>
    <property type="match status" value="1"/>
</dbReference>
<keyword evidence="3 7" id="KW-0547">Nucleotide-binding</keyword>
<dbReference type="PROSITE" id="PS50862">
    <property type="entry name" value="AA_TRNA_LIGASE_II"/>
    <property type="match status" value="1"/>
</dbReference>
<keyword evidence="5 7" id="KW-0648">Protein biosynthesis</keyword>
<keyword evidence="10" id="KW-1185">Reference proteome</keyword>
<feature type="binding site" evidence="7">
    <location>
        <begin position="222"/>
        <end position="224"/>
    </location>
    <ligand>
        <name>ATP</name>
        <dbReference type="ChEBI" id="CHEBI:30616"/>
    </ligand>
</feature>
<dbReference type="InterPro" id="IPR012340">
    <property type="entry name" value="NA-bd_OB-fold"/>
</dbReference>
<name>A0ABS5QM14_9BACT</name>
<dbReference type="InterPro" id="IPR047089">
    <property type="entry name" value="Asp-tRNA-ligase_1_N"/>
</dbReference>
<dbReference type="NCBIfam" id="TIGR00459">
    <property type="entry name" value="aspS_bact"/>
    <property type="match status" value="1"/>
</dbReference>
<feature type="region of interest" description="Aspartate" evidence="7">
    <location>
        <begin position="200"/>
        <end position="203"/>
    </location>
</feature>
<dbReference type="Gene3D" id="3.30.1360.30">
    <property type="entry name" value="GAD-like domain"/>
    <property type="match status" value="1"/>
</dbReference>
<dbReference type="Proteomes" id="UP000680365">
    <property type="component" value="Unassembled WGS sequence"/>
</dbReference>
<dbReference type="InterPro" id="IPR006195">
    <property type="entry name" value="aa-tRNA-synth_II"/>
</dbReference>
<dbReference type="Gene3D" id="3.30.930.10">
    <property type="entry name" value="Bira Bifunctional Protein, Domain 2"/>
    <property type="match status" value="1"/>
</dbReference>
<dbReference type="Pfam" id="PF00152">
    <property type="entry name" value="tRNA-synt_2"/>
    <property type="match status" value="1"/>
</dbReference>
<evidence type="ECO:0000256" key="2">
    <source>
        <dbReference type="ARBA" id="ARBA00022598"/>
    </source>
</evidence>
<dbReference type="EC" id="6.1.1.23" evidence="7"/>
<dbReference type="Gene3D" id="2.40.50.140">
    <property type="entry name" value="Nucleic acid-binding proteins"/>
    <property type="match status" value="1"/>
</dbReference>
<keyword evidence="4 7" id="KW-0067">ATP-binding</keyword>
<feature type="binding site" evidence="7">
    <location>
        <position position="451"/>
    </location>
    <ligand>
        <name>L-aspartate</name>
        <dbReference type="ChEBI" id="CHEBI:29991"/>
    </ligand>
</feature>
<evidence type="ECO:0000313" key="10">
    <source>
        <dbReference type="Proteomes" id="UP000680365"/>
    </source>
</evidence>
<dbReference type="NCBIfam" id="NF001750">
    <property type="entry name" value="PRK00476.1"/>
    <property type="match status" value="1"/>
</dbReference>